<dbReference type="KEGG" id="beq:BEWA_004570"/>
<organism evidence="2 3">
    <name type="scientific">Theileria equi strain WA</name>
    <dbReference type="NCBI Taxonomy" id="1537102"/>
    <lineage>
        <taxon>Eukaryota</taxon>
        <taxon>Sar</taxon>
        <taxon>Alveolata</taxon>
        <taxon>Apicomplexa</taxon>
        <taxon>Aconoidasida</taxon>
        <taxon>Piroplasmida</taxon>
        <taxon>Theileriidae</taxon>
        <taxon>Theileria</taxon>
    </lineage>
</organism>
<accession>L0B1P3</accession>
<feature type="compositionally biased region" description="Basic and acidic residues" evidence="1">
    <location>
        <begin position="29"/>
        <end position="45"/>
    </location>
</feature>
<dbReference type="GeneID" id="15804772"/>
<evidence type="ECO:0008006" key="4">
    <source>
        <dbReference type="Google" id="ProtNLM"/>
    </source>
</evidence>
<dbReference type="VEuPathDB" id="PiroplasmaDB:BEWA_004570"/>
<dbReference type="AlphaFoldDB" id="L0B1P3"/>
<evidence type="ECO:0000313" key="2">
    <source>
        <dbReference type="EMBL" id="AFZ81049.1"/>
    </source>
</evidence>
<dbReference type="EMBL" id="CP001670">
    <property type="protein sequence ID" value="AFZ81049.1"/>
    <property type="molecule type" value="Genomic_DNA"/>
</dbReference>
<sequence>MGGHGGLNILPQKKWNVYRHDRQYEVKFDEHRDIEGKLREKESSKRSGLKNSLVELRREAQASKNKHQEDQVYTEKGRKRKHDSDRKHSDSRKDDGDSRSLAEASHISDDEEDARLVLEFDKKVTGRHINLFEDAEREFEQRAKKRREELIKSGCYVYNSKDKKNLNIYVDDDSAKLVPDFNRRPTPWYMKPKTDYSTKSAVEYEAVEPQIAETSIGAKTIKDLRAERMARESSERERALALLG</sequence>
<evidence type="ECO:0000313" key="3">
    <source>
        <dbReference type="Proteomes" id="UP000031512"/>
    </source>
</evidence>
<feature type="compositionally biased region" description="Basic and acidic residues" evidence="1">
    <location>
        <begin position="55"/>
        <end position="100"/>
    </location>
</feature>
<dbReference type="OrthoDB" id="2159131at2759"/>
<dbReference type="Proteomes" id="UP000031512">
    <property type="component" value="Chromosome 3"/>
</dbReference>
<keyword evidence="3" id="KW-1185">Reference proteome</keyword>
<feature type="region of interest" description="Disordered" evidence="1">
    <location>
        <begin position="29"/>
        <end position="110"/>
    </location>
</feature>
<reference evidence="2 3" key="1">
    <citation type="journal article" date="2012" name="BMC Genomics">
        <title>Comparative genomic analysis and phylogenetic position of Theileria equi.</title>
        <authorList>
            <person name="Kappmeyer L.S."/>
            <person name="Thiagarajan M."/>
            <person name="Herndon D.R."/>
            <person name="Ramsay J.D."/>
            <person name="Caler E."/>
            <person name="Djikeng A."/>
            <person name="Gillespie J.J."/>
            <person name="Lau A.O."/>
            <person name="Roalson E.H."/>
            <person name="Silva J.C."/>
            <person name="Silva M.G."/>
            <person name="Suarez C.E."/>
            <person name="Ueti M.W."/>
            <person name="Nene V.M."/>
            <person name="Mealey R.H."/>
            <person name="Knowles D.P."/>
            <person name="Brayton K.A."/>
        </authorList>
    </citation>
    <scope>NUCLEOTIDE SEQUENCE [LARGE SCALE GENOMIC DNA]</scope>
    <source>
        <strain evidence="2 3">WA</strain>
    </source>
</reference>
<name>L0B1P3_THEEQ</name>
<dbReference type="eggNOG" id="ENOG502SCDU">
    <property type="taxonomic scope" value="Eukaryota"/>
</dbReference>
<evidence type="ECO:0000256" key="1">
    <source>
        <dbReference type="SAM" id="MobiDB-lite"/>
    </source>
</evidence>
<protein>
    <recommendedName>
        <fullName evidence="4">CBF1-interacting co-repressor CIR N-terminal domain-containing protein</fullName>
    </recommendedName>
</protein>
<proteinExistence type="predicted"/>
<gene>
    <name evidence="2" type="ORF">BEWA_004570</name>
</gene>
<dbReference type="STRING" id="1537102.L0B1P3"/>
<dbReference type="RefSeq" id="XP_004830715.1">
    <property type="nucleotide sequence ID" value="XM_004830658.1"/>
</dbReference>